<feature type="transmembrane region" description="Helical" evidence="8">
    <location>
        <begin position="211"/>
        <end position="230"/>
    </location>
</feature>
<dbReference type="PANTHER" id="PTHR33908">
    <property type="entry name" value="MANNOSYLTRANSFERASE YKCB-RELATED"/>
    <property type="match status" value="1"/>
</dbReference>
<comment type="caution">
    <text evidence="10">The sequence shown here is derived from an EMBL/GenBank/DDBJ whole genome shotgun (WGS) entry which is preliminary data.</text>
</comment>
<keyword evidence="11" id="KW-1185">Reference proteome</keyword>
<feature type="transmembrane region" description="Helical" evidence="8">
    <location>
        <begin position="83"/>
        <end position="103"/>
    </location>
</feature>
<dbReference type="NCBIfam" id="NF009784">
    <property type="entry name" value="PRK13279.1"/>
    <property type="match status" value="1"/>
</dbReference>
<feature type="transmembrane region" description="Helical" evidence="8">
    <location>
        <begin position="164"/>
        <end position="180"/>
    </location>
</feature>
<dbReference type="GO" id="GO:0006493">
    <property type="term" value="P:protein O-linked glycosylation"/>
    <property type="evidence" value="ECO:0007669"/>
    <property type="project" value="InterPro"/>
</dbReference>
<evidence type="ECO:0000256" key="5">
    <source>
        <dbReference type="ARBA" id="ARBA00022692"/>
    </source>
</evidence>
<protein>
    <submittedName>
        <fullName evidence="10">Undecaprenyl phosphate-alpha-4-amino-4-deoxy-L-arabinose arabinosyl transferase</fullName>
    </submittedName>
</protein>
<accession>A0AA37WVD1</accession>
<evidence type="ECO:0000256" key="2">
    <source>
        <dbReference type="ARBA" id="ARBA00022475"/>
    </source>
</evidence>
<keyword evidence="5 8" id="KW-0812">Transmembrane</keyword>
<feature type="transmembrane region" description="Helical" evidence="8">
    <location>
        <begin position="139"/>
        <end position="155"/>
    </location>
</feature>
<sequence>MQMLMKRFGWVLALAFILLYLLPLGQRPLWEPDETRYGEISREMVASGNWIAPQFLELRYFEKPIMGYWMNSISLLIFGDNAFAVRFMSAMAAAGSAVLLFWLTLRTLQCRRTALMASGIYLSSFIVFMIGTYSTLDSMLSFWVTAAFVCFYWLLDADSARQRLLRYALFGVFCAAAFMTKGFVALALPVVALFPFMAIQGRLLELIKYGGVAVLSAAVVSLPWAIAIHIQQPDYWNYFFWEEHIRRFAADNAQHKEPFWFYIPWLLLGALPWTGAVVAAIKGKPWQQHKGFCWYLLLWALMPFLLFSYAKGKLPTYILPCFAPLSVLLAMGLKRYIDMGGKALRWAGWLNMTFAGLLLLALLLAMVGLLGKEPLYGLSEIPKMVLGVLVFGSWAVLGFSLARQPESKPLTKLGLMPVMFMLLVPFLGPQSVFDRKAPGHFIEAVKPYLNDDTSIISQEVGLAGSLAWHLNKGDITLWGKTGEVKYGLKQLDSQHRLIGHDDIAATIAERRQSADVAVFMRRKQMPELDELPAPDEMRVQGRYIFYLYRKVNG</sequence>
<keyword evidence="6 8" id="KW-1133">Transmembrane helix</keyword>
<evidence type="ECO:0000256" key="1">
    <source>
        <dbReference type="ARBA" id="ARBA00004651"/>
    </source>
</evidence>
<name>A0AA37WVD1_9GAMM</name>
<dbReference type="RefSeq" id="WP_095500094.1">
    <property type="nucleotide sequence ID" value="NZ_BSPO01000001.1"/>
</dbReference>
<evidence type="ECO:0000256" key="7">
    <source>
        <dbReference type="ARBA" id="ARBA00023136"/>
    </source>
</evidence>
<evidence type="ECO:0000256" key="4">
    <source>
        <dbReference type="ARBA" id="ARBA00022679"/>
    </source>
</evidence>
<dbReference type="Pfam" id="PF02366">
    <property type="entry name" value="PMT"/>
    <property type="match status" value="1"/>
</dbReference>
<dbReference type="EMBL" id="BSPO01000001">
    <property type="protein sequence ID" value="GLS82308.1"/>
    <property type="molecule type" value="Genomic_DNA"/>
</dbReference>
<feature type="transmembrane region" description="Helical" evidence="8">
    <location>
        <begin position="413"/>
        <end position="433"/>
    </location>
</feature>
<evidence type="ECO:0000259" key="9">
    <source>
        <dbReference type="Pfam" id="PF02366"/>
    </source>
</evidence>
<reference evidence="10 11" key="1">
    <citation type="journal article" date="2014" name="Int. J. Syst. Evol. Microbiol.">
        <title>Complete genome sequence of Corynebacterium casei LMG S-19264T (=DSM 44701T), isolated from a smear-ripened cheese.</title>
        <authorList>
            <consortium name="US DOE Joint Genome Institute (JGI-PGF)"/>
            <person name="Walter F."/>
            <person name="Albersmeier A."/>
            <person name="Kalinowski J."/>
            <person name="Ruckert C."/>
        </authorList>
    </citation>
    <scope>NUCLEOTIDE SEQUENCE [LARGE SCALE GENOMIC DNA]</scope>
    <source>
        <strain evidence="10 11">NBRC 112785</strain>
    </source>
</reference>
<dbReference type="GO" id="GO:0000030">
    <property type="term" value="F:mannosyltransferase activity"/>
    <property type="evidence" value="ECO:0007669"/>
    <property type="project" value="InterPro"/>
</dbReference>
<dbReference type="InterPro" id="IPR050297">
    <property type="entry name" value="LipidA_mod_glycosyltrf_83"/>
</dbReference>
<evidence type="ECO:0000313" key="11">
    <source>
        <dbReference type="Proteomes" id="UP001157439"/>
    </source>
</evidence>
<proteinExistence type="predicted"/>
<keyword evidence="2" id="KW-1003">Cell membrane</keyword>
<evidence type="ECO:0000256" key="6">
    <source>
        <dbReference type="ARBA" id="ARBA00022989"/>
    </source>
</evidence>
<dbReference type="Proteomes" id="UP001157439">
    <property type="component" value="Unassembled WGS sequence"/>
</dbReference>
<feature type="transmembrane region" description="Helical" evidence="8">
    <location>
        <begin position="292"/>
        <end position="310"/>
    </location>
</feature>
<organism evidence="10 11">
    <name type="scientific">Paraferrimonas haliotis</name>
    <dbReference type="NCBI Taxonomy" id="2013866"/>
    <lineage>
        <taxon>Bacteria</taxon>
        <taxon>Pseudomonadati</taxon>
        <taxon>Pseudomonadota</taxon>
        <taxon>Gammaproteobacteria</taxon>
        <taxon>Alteromonadales</taxon>
        <taxon>Ferrimonadaceae</taxon>
        <taxon>Paraferrimonas</taxon>
    </lineage>
</organism>
<dbReference type="GO" id="GO:0009103">
    <property type="term" value="P:lipopolysaccharide biosynthetic process"/>
    <property type="evidence" value="ECO:0007669"/>
    <property type="project" value="UniProtKB-ARBA"/>
</dbReference>
<keyword evidence="7 8" id="KW-0472">Membrane</keyword>
<dbReference type="GO" id="GO:0016763">
    <property type="term" value="F:pentosyltransferase activity"/>
    <property type="evidence" value="ECO:0007669"/>
    <property type="project" value="TreeGrafter"/>
</dbReference>
<evidence type="ECO:0000313" key="10">
    <source>
        <dbReference type="EMBL" id="GLS82308.1"/>
    </source>
</evidence>
<dbReference type="InterPro" id="IPR003342">
    <property type="entry name" value="ArnT-like_N"/>
</dbReference>
<feature type="transmembrane region" description="Helical" evidence="8">
    <location>
        <begin position="349"/>
        <end position="369"/>
    </location>
</feature>
<keyword evidence="4 10" id="KW-0808">Transferase</keyword>
<dbReference type="AlphaFoldDB" id="A0AA37WVD1"/>
<dbReference type="GO" id="GO:0005886">
    <property type="term" value="C:plasma membrane"/>
    <property type="evidence" value="ECO:0007669"/>
    <property type="project" value="UniProtKB-SubCell"/>
</dbReference>
<feature type="domain" description="ArnT-like N-terminal" evidence="9">
    <location>
        <begin position="12"/>
        <end position="239"/>
    </location>
</feature>
<feature type="transmembrane region" description="Helical" evidence="8">
    <location>
        <begin position="381"/>
        <end position="401"/>
    </location>
</feature>
<feature type="transmembrane region" description="Helical" evidence="8">
    <location>
        <begin position="115"/>
        <end position="133"/>
    </location>
</feature>
<keyword evidence="3" id="KW-0328">Glycosyltransferase</keyword>
<gene>
    <name evidence="10" type="primary">arnT</name>
    <name evidence="10" type="ORF">GCM10007894_02850</name>
</gene>
<evidence type="ECO:0000256" key="8">
    <source>
        <dbReference type="SAM" id="Phobius"/>
    </source>
</evidence>
<feature type="transmembrane region" description="Helical" evidence="8">
    <location>
        <begin position="259"/>
        <end position="280"/>
    </location>
</feature>
<comment type="subcellular location">
    <subcellularLocation>
        <location evidence="1">Cell membrane</location>
        <topology evidence="1">Multi-pass membrane protein</topology>
    </subcellularLocation>
</comment>
<dbReference type="PANTHER" id="PTHR33908:SF3">
    <property type="entry name" value="UNDECAPRENYL PHOSPHATE-ALPHA-4-AMINO-4-DEOXY-L-ARABINOSE ARABINOSYL TRANSFERASE"/>
    <property type="match status" value="1"/>
</dbReference>
<dbReference type="GO" id="GO:0010041">
    <property type="term" value="P:response to iron(III) ion"/>
    <property type="evidence" value="ECO:0007669"/>
    <property type="project" value="TreeGrafter"/>
</dbReference>
<evidence type="ECO:0000256" key="3">
    <source>
        <dbReference type="ARBA" id="ARBA00022676"/>
    </source>
</evidence>